<proteinExistence type="predicted"/>
<reference evidence="1" key="2">
    <citation type="submission" date="2023-02" db="EMBL/GenBank/DDBJ databases">
        <title>'Rhodoalgimonas zhirmunskyi' gen. nov., isolated from a red alga.</title>
        <authorList>
            <person name="Nedashkovskaya O.I."/>
            <person name="Otstavnykh N.Y."/>
            <person name="Bystritskaya E.P."/>
            <person name="Balabanova L.A."/>
            <person name="Isaeva M.P."/>
        </authorList>
    </citation>
    <scope>NUCLEOTIDE SEQUENCE</scope>
    <source>
        <strain evidence="1">KCTC 52189</strain>
    </source>
</reference>
<dbReference type="PROSITE" id="PS00409">
    <property type="entry name" value="PROKAR_NTER_METHYL"/>
    <property type="match status" value="1"/>
</dbReference>
<evidence type="ECO:0000313" key="1">
    <source>
        <dbReference type="EMBL" id="MDQ2090854.1"/>
    </source>
</evidence>
<reference evidence="1" key="1">
    <citation type="submission" date="2022-07" db="EMBL/GenBank/DDBJ databases">
        <authorList>
            <person name="Otstavnykh N."/>
            <person name="Isaeva M."/>
            <person name="Bystritskaya E."/>
        </authorList>
    </citation>
    <scope>NUCLEOTIDE SEQUENCE</scope>
    <source>
        <strain evidence="1">KCTC 52189</strain>
    </source>
</reference>
<keyword evidence="2" id="KW-1185">Reference proteome</keyword>
<dbReference type="RefSeq" id="WP_306736121.1">
    <property type="nucleotide sequence ID" value="NZ_JANHAX010000003.1"/>
</dbReference>
<dbReference type="InterPro" id="IPR012902">
    <property type="entry name" value="N_methyl_site"/>
</dbReference>
<gene>
    <name evidence="1" type="ORF">NO357_13170</name>
</gene>
<accession>A0AAE3WE19</accession>
<comment type="caution">
    <text evidence="1">The sequence shown here is derived from an EMBL/GenBank/DDBJ whole genome shotgun (WGS) entry which is preliminary data.</text>
</comment>
<protein>
    <submittedName>
        <fullName evidence="1">Prepilin-type N-terminal cleavage/methylation domain-containing protein</fullName>
    </submittedName>
</protein>
<dbReference type="NCBIfam" id="TIGR02532">
    <property type="entry name" value="IV_pilin_GFxxxE"/>
    <property type="match status" value="1"/>
</dbReference>
<name>A0AAE3WE19_9RHOB</name>
<dbReference type="Proteomes" id="UP001226762">
    <property type="component" value="Unassembled WGS sequence"/>
</dbReference>
<dbReference type="Pfam" id="PF07963">
    <property type="entry name" value="N_methyl"/>
    <property type="match status" value="1"/>
</dbReference>
<evidence type="ECO:0000313" key="2">
    <source>
        <dbReference type="Proteomes" id="UP001226762"/>
    </source>
</evidence>
<dbReference type="AlphaFoldDB" id="A0AAE3WE19"/>
<dbReference type="EMBL" id="JANHAX010000003">
    <property type="protein sequence ID" value="MDQ2090854.1"/>
    <property type="molecule type" value="Genomic_DNA"/>
</dbReference>
<sequence length="122" mass="13046">MKPTRDSGFTLIEVLVAFAILAVTFGAVSGALSTGMTHEIAAERTTTRVLEMRSIFDRIGTDIPLAEGTFEGRLTTGESWSMTVTRLPAYGQIPPFSAYDVVLTVQGDNGSVLSFRSIELGG</sequence>
<organism evidence="1 2">
    <name type="scientific">Marimonas arenosa</name>
    <dbReference type="NCBI Taxonomy" id="1795305"/>
    <lineage>
        <taxon>Bacteria</taxon>
        <taxon>Pseudomonadati</taxon>
        <taxon>Pseudomonadota</taxon>
        <taxon>Alphaproteobacteria</taxon>
        <taxon>Rhodobacterales</taxon>
        <taxon>Paracoccaceae</taxon>
        <taxon>Marimonas</taxon>
    </lineage>
</organism>